<dbReference type="ExpressionAtlas" id="A0A1D6LF41">
    <property type="expression patterns" value="baseline and differential"/>
</dbReference>
<dbReference type="InterPro" id="IPR044797">
    <property type="entry name" value="At4g06598-like"/>
</dbReference>
<gene>
    <name evidence="1" type="ORF">ZEAMMB73_Zm00001d035240</name>
</gene>
<organism evidence="1">
    <name type="scientific">Zea mays</name>
    <name type="common">Maize</name>
    <dbReference type="NCBI Taxonomy" id="4577"/>
    <lineage>
        <taxon>Eukaryota</taxon>
        <taxon>Viridiplantae</taxon>
        <taxon>Streptophyta</taxon>
        <taxon>Embryophyta</taxon>
        <taxon>Tracheophyta</taxon>
        <taxon>Spermatophyta</taxon>
        <taxon>Magnoliopsida</taxon>
        <taxon>Liliopsida</taxon>
        <taxon>Poales</taxon>
        <taxon>Poaceae</taxon>
        <taxon>PACMAD clade</taxon>
        <taxon>Panicoideae</taxon>
        <taxon>Andropogonodae</taxon>
        <taxon>Andropogoneae</taxon>
        <taxon>Tripsacinae</taxon>
        <taxon>Zea</taxon>
    </lineage>
</organism>
<accession>A0A1D6LF41</accession>
<name>A0A1D6LF41_MAIZE</name>
<dbReference type="eggNOG" id="ENOG502QRDJ">
    <property type="taxonomic scope" value="Eukaryota"/>
</dbReference>
<dbReference type="PANTHER" id="PTHR46835">
    <property type="entry name" value="BASIC-LEUCINE ZIPPER (BZIP) TRANSCRIPTION FACTOR FAMILY PROTEIN-RELATED"/>
    <property type="match status" value="1"/>
</dbReference>
<dbReference type="InParanoid" id="A0A1D6LF41"/>
<dbReference type="SMR" id="A0A1D6LF41"/>
<evidence type="ECO:0000313" key="1">
    <source>
        <dbReference type="EMBL" id="AQK78561.1"/>
    </source>
</evidence>
<protein>
    <submittedName>
        <fullName evidence="1">Uncharacterized protein</fullName>
    </submittedName>
</protein>
<dbReference type="EMBL" id="CM000782">
    <property type="protein sequence ID" value="AQK78561.1"/>
    <property type="molecule type" value="Genomic_DNA"/>
</dbReference>
<sequence length="226" mass="25534">MYDNVLDGMRGGGGGGQLASWAGAPEFFPDSTSFRRPQGRPWGSRQMYQRGGGILMPGREKNGGRHGPSISFGDHEHGHVPNEIDRKGHGDAAHDLRIVAERVQDLRHSQSEADTKRAKQLKGKHIAIPQAAHQTIRSEISCSQDPIYSELERRVQSLQTEGIEVTAEIDFIGQQNIMLDLENKALKQWLESLSQEHLIKRYQHEMFEREIGSLRTLFQQQQQHVP</sequence>
<proteinExistence type="predicted"/>
<dbReference type="OMA" id="QHEMFER"/>
<dbReference type="PaxDb" id="4577-GRMZM2G145162_P01"/>
<reference evidence="1" key="1">
    <citation type="submission" date="2015-12" db="EMBL/GenBank/DDBJ databases">
        <title>Update maize B73 reference genome by single molecule sequencing technologies.</title>
        <authorList>
            <consortium name="Maize Genome Sequencing Project"/>
            <person name="Ware D."/>
        </authorList>
    </citation>
    <scope>NUCLEOTIDE SEQUENCE</scope>
    <source>
        <tissue evidence="1">Seedling</tissue>
    </source>
</reference>
<dbReference type="AlphaFoldDB" id="A0A1D6LF41"/>
<dbReference type="PANTHER" id="PTHR46835:SF3">
    <property type="entry name" value="BASIC-LEUCINE ZIPPER (BZIP) TRANSCRIPTION FACTOR FAMILY PROTEIN"/>
    <property type="match status" value="1"/>
</dbReference>